<dbReference type="GO" id="GO:0016780">
    <property type="term" value="F:phosphotransferase activity, for other substituted phosphate groups"/>
    <property type="evidence" value="ECO:0007669"/>
    <property type="project" value="InterPro"/>
</dbReference>
<keyword evidence="1" id="KW-0472">Membrane</keyword>
<keyword evidence="1" id="KW-0812">Transmembrane</keyword>
<sequence length="206" mass="22610">MITKKEFYKRWSELHGNAEIAGIVHAWLAISYRFALIATLLRISPNVLTLLGLISAIGTALIPHSYWAIALVVLSLIFDGVDGSVAIFQRRESAWGATLDSVADRISEAAWAYALYQVGIPLEIAVCLWLAASVQEYARARLAGLEVKDLGVVTFAERPMRASLLFVILIAWQLDIPGLAAIAGAFLVIQIIGALQVMRFGYKQLR</sequence>
<feature type="transmembrane region" description="Helical" evidence="1">
    <location>
        <begin position="178"/>
        <end position="198"/>
    </location>
</feature>
<dbReference type="GO" id="GO:0016020">
    <property type="term" value="C:membrane"/>
    <property type="evidence" value="ECO:0007669"/>
    <property type="project" value="InterPro"/>
</dbReference>
<accession>A0A6J6HCY2</accession>
<feature type="transmembrane region" description="Helical" evidence="1">
    <location>
        <begin position="110"/>
        <end position="131"/>
    </location>
</feature>
<proteinExistence type="predicted"/>
<keyword evidence="1" id="KW-1133">Transmembrane helix</keyword>
<protein>
    <submittedName>
        <fullName evidence="2">Unannotated protein</fullName>
    </submittedName>
</protein>
<reference evidence="2" key="1">
    <citation type="submission" date="2020-05" db="EMBL/GenBank/DDBJ databases">
        <authorList>
            <person name="Chiriac C."/>
            <person name="Salcher M."/>
            <person name="Ghai R."/>
            <person name="Kavagutti S V."/>
        </authorList>
    </citation>
    <scope>NUCLEOTIDE SEQUENCE</scope>
</reference>
<organism evidence="2">
    <name type="scientific">freshwater metagenome</name>
    <dbReference type="NCBI Taxonomy" id="449393"/>
    <lineage>
        <taxon>unclassified sequences</taxon>
        <taxon>metagenomes</taxon>
        <taxon>ecological metagenomes</taxon>
    </lineage>
</organism>
<name>A0A6J6HCY2_9ZZZZ</name>
<dbReference type="InterPro" id="IPR043130">
    <property type="entry name" value="CDP-OH_PTrfase_TM_dom"/>
</dbReference>
<dbReference type="Pfam" id="PF01066">
    <property type="entry name" value="CDP-OH_P_transf"/>
    <property type="match status" value="1"/>
</dbReference>
<feature type="transmembrane region" description="Helical" evidence="1">
    <location>
        <begin position="48"/>
        <end position="78"/>
    </location>
</feature>
<dbReference type="GO" id="GO:0008654">
    <property type="term" value="P:phospholipid biosynthetic process"/>
    <property type="evidence" value="ECO:0007669"/>
    <property type="project" value="InterPro"/>
</dbReference>
<dbReference type="InterPro" id="IPR000462">
    <property type="entry name" value="CDP-OH_P_trans"/>
</dbReference>
<dbReference type="AlphaFoldDB" id="A0A6J6HCY2"/>
<dbReference type="Gene3D" id="1.20.120.1760">
    <property type="match status" value="1"/>
</dbReference>
<evidence type="ECO:0000256" key="1">
    <source>
        <dbReference type="SAM" id="Phobius"/>
    </source>
</evidence>
<evidence type="ECO:0000313" key="2">
    <source>
        <dbReference type="EMBL" id="CAB4611562.1"/>
    </source>
</evidence>
<gene>
    <name evidence="2" type="ORF">UFOPK1852_00711</name>
</gene>
<dbReference type="EMBL" id="CAEZUS010000099">
    <property type="protein sequence ID" value="CAB4611562.1"/>
    <property type="molecule type" value="Genomic_DNA"/>
</dbReference>